<dbReference type="SUPFAM" id="SSF56784">
    <property type="entry name" value="HAD-like"/>
    <property type="match status" value="1"/>
</dbReference>
<evidence type="ECO:0000256" key="2">
    <source>
        <dbReference type="RuleBase" id="RU361117"/>
    </source>
</evidence>
<dbReference type="Gene3D" id="3.30.70.1020">
    <property type="entry name" value="Trehalose-6-phosphate phosphatase related protein, domain 2"/>
    <property type="match status" value="1"/>
</dbReference>
<dbReference type="InterPro" id="IPR036412">
    <property type="entry name" value="HAD-like_sf"/>
</dbReference>
<comment type="catalytic activity">
    <reaction evidence="2">
        <text>alpha,alpha-trehalose 6-phosphate + H2O = alpha,alpha-trehalose + phosphate</text>
        <dbReference type="Rhea" id="RHEA:23420"/>
        <dbReference type="ChEBI" id="CHEBI:15377"/>
        <dbReference type="ChEBI" id="CHEBI:16551"/>
        <dbReference type="ChEBI" id="CHEBI:43474"/>
        <dbReference type="ChEBI" id="CHEBI:58429"/>
        <dbReference type="EC" id="3.1.3.12"/>
    </reaction>
</comment>
<dbReference type="Pfam" id="PF02358">
    <property type="entry name" value="Trehalose_PPase"/>
    <property type="match status" value="1"/>
</dbReference>
<dbReference type="InterPro" id="IPR023214">
    <property type="entry name" value="HAD_sf"/>
</dbReference>
<sequence length="248" mass="27689">MAAERDLRRILARKPLLAFDYDGTLAPITGRPEQTVTPPAIRDALRTLGLYAPVAILTGRSRDDAASRLQLPDARIIGNHGAEGLPDTDTAALQAQVQQWDALIRQHFSADIQRAGLYLENKGCSLSLHTRLATDANFARQLLRRIRLALPASAYCFAGKCILNIVPFNAPDKAAALHHLVANDQDMPGRPAIYLGDDLNDEVVFQRAPAHWMTIRVGPHRHSAARYYARRQQDVLWFLLITLNHLRR</sequence>
<dbReference type="InterPro" id="IPR003337">
    <property type="entry name" value="Trehalose_PPase"/>
</dbReference>
<comment type="caution">
    <text evidence="3">The sequence shown here is derived from an EMBL/GenBank/DDBJ whole genome shotgun (WGS) entry which is preliminary data.</text>
</comment>
<dbReference type="InterPro" id="IPR044651">
    <property type="entry name" value="OTSB-like"/>
</dbReference>
<dbReference type="NCBIfam" id="TIGR00685">
    <property type="entry name" value="T6PP"/>
    <property type="match status" value="1"/>
</dbReference>
<dbReference type="PANTHER" id="PTHR43768">
    <property type="entry name" value="TREHALOSE 6-PHOSPHATE PHOSPHATASE"/>
    <property type="match status" value="1"/>
</dbReference>
<dbReference type="Proteomes" id="UP001500547">
    <property type="component" value="Unassembled WGS sequence"/>
</dbReference>
<evidence type="ECO:0000256" key="1">
    <source>
        <dbReference type="ARBA" id="ARBA00022801"/>
    </source>
</evidence>
<comment type="pathway">
    <text evidence="2">Glycan biosynthesis; trehalose biosynthesis.</text>
</comment>
<comment type="function">
    <text evidence="2">Removes the phosphate from trehalose 6-phosphate to produce free trehalose.</text>
</comment>
<name>A0ABP9QKE6_9RHOO</name>
<dbReference type="EMBL" id="BAABLD010000008">
    <property type="protein sequence ID" value="GAA5163428.1"/>
    <property type="molecule type" value="Genomic_DNA"/>
</dbReference>
<gene>
    <name evidence="3" type="primary">otsB</name>
    <name evidence="3" type="ORF">GCM10025770_15500</name>
</gene>
<dbReference type="PANTHER" id="PTHR43768:SF3">
    <property type="entry name" value="TREHALOSE 6-PHOSPHATE PHOSPHATASE"/>
    <property type="match status" value="1"/>
</dbReference>
<evidence type="ECO:0000313" key="3">
    <source>
        <dbReference type="EMBL" id="GAA5163428.1"/>
    </source>
</evidence>
<comment type="similarity">
    <text evidence="2">Belongs to the trehalose phosphatase family.</text>
</comment>
<keyword evidence="2" id="KW-0460">Magnesium</keyword>
<proteinExistence type="inferred from homology"/>
<accession>A0ABP9QKE6</accession>
<keyword evidence="1 2" id="KW-0378">Hydrolase</keyword>
<evidence type="ECO:0000313" key="4">
    <source>
        <dbReference type="Proteomes" id="UP001500547"/>
    </source>
</evidence>
<dbReference type="EC" id="3.1.3.12" evidence="2"/>
<organism evidence="3 4">
    <name type="scientific">Viridibacterium curvum</name>
    <dbReference type="NCBI Taxonomy" id="1101404"/>
    <lineage>
        <taxon>Bacteria</taxon>
        <taxon>Pseudomonadati</taxon>
        <taxon>Pseudomonadota</taxon>
        <taxon>Betaproteobacteria</taxon>
        <taxon>Rhodocyclales</taxon>
        <taxon>Rhodocyclaceae</taxon>
        <taxon>Viridibacterium</taxon>
    </lineage>
</organism>
<comment type="cofactor">
    <cofactor evidence="2">
        <name>Mg(2+)</name>
        <dbReference type="ChEBI" id="CHEBI:18420"/>
    </cofactor>
</comment>
<reference evidence="4" key="1">
    <citation type="journal article" date="2019" name="Int. J. Syst. Evol. Microbiol.">
        <title>The Global Catalogue of Microorganisms (GCM) 10K type strain sequencing project: providing services to taxonomists for standard genome sequencing and annotation.</title>
        <authorList>
            <consortium name="The Broad Institute Genomics Platform"/>
            <consortium name="The Broad Institute Genome Sequencing Center for Infectious Disease"/>
            <person name="Wu L."/>
            <person name="Ma J."/>
        </authorList>
    </citation>
    <scope>NUCLEOTIDE SEQUENCE [LARGE SCALE GENOMIC DNA]</scope>
    <source>
        <strain evidence="4">JCM 18715</strain>
    </source>
</reference>
<protein>
    <recommendedName>
        <fullName evidence="2">Trehalose 6-phosphate phosphatase</fullName>
        <ecNumber evidence="2">3.1.3.12</ecNumber>
    </recommendedName>
</protein>
<keyword evidence="2" id="KW-0479">Metal-binding</keyword>
<dbReference type="Gene3D" id="3.40.50.1000">
    <property type="entry name" value="HAD superfamily/HAD-like"/>
    <property type="match status" value="1"/>
</dbReference>
<keyword evidence="4" id="KW-1185">Reference proteome</keyword>